<dbReference type="SMART" id="SM00450">
    <property type="entry name" value="RHOD"/>
    <property type="match status" value="1"/>
</dbReference>
<dbReference type="Proteomes" id="UP000613177">
    <property type="component" value="Unassembled WGS sequence"/>
</dbReference>
<dbReference type="InterPro" id="IPR001019">
    <property type="entry name" value="Gprotein_alpha_su"/>
</dbReference>
<dbReference type="PROSITE" id="PS51882">
    <property type="entry name" value="G_ALPHA"/>
    <property type="match status" value="1"/>
</dbReference>
<evidence type="ECO:0000256" key="5">
    <source>
        <dbReference type="ARBA" id="ARBA00023224"/>
    </source>
</evidence>
<dbReference type="Gene3D" id="1.10.400.10">
    <property type="entry name" value="GI Alpha 1, domain 2-like"/>
    <property type="match status" value="1"/>
</dbReference>
<dbReference type="SMART" id="SM00275">
    <property type="entry name" value="G_alpha"/>
    <property type="match status" value="1"/>
</dbReference>
<dbReference type="Pfam" id="PF00581">
    <property type="entry name" value="Rhodanese"/>
    <property type="match status" value="1"/>
</dbReference>
<dbReference type="GO" id="GO:0031683">
    <property type="term" value="F:G-protein beta/gamma-subunit complex binding"/>
    <property type="evidence" value="ECO:0007669"/>
    <property type="project" value="InterPro"/>
</dbReference>
<keyword evidence="4 6" id="KW-0342">GTP-binding</keyword>
<dbReference type="PANTHER" id="PTHR10218">
    <property type="entry name" value="GTP-BINDING PROTEIN ALPHA SUBUNIT"/>
    <property type="match status" value="1"/>
</dbReference>
<evidence type="ECO:0000259" key="8">
    <source>
        <dbReference type="PROSITE" id="PS50206"/>
    </source>
</evidence>
<evidence type="ECO:0000256" key="3">
    <source>
        <dbReference type="ARBA" id="ARBA00022842"/>
    </source>
</evidence>
<dbReference type="GO" id="GO:0046872">
    <property type="term" value="F:metal ion binding"/>
    <property type="evidence" value="ECO:0007669"/>
    <property type="project" value="UniProtKB-KW"/>
</dbReference>
<dbReference type="GO" id="GO:0005525">
    <property type="term" value="F:GTP binding"/>
    <property type="evidence" value="ECO:0007669"/>
    <property type="project" value="UniProtKB-KW"/>
</dbReference>
<dbReference type="InterPro" id="IPR011025">
    <property type="entry name" value="GproteinA_insert"/>
</dbReference>
<dbReference type="PROSITE" id="PS50206">
    <property type="entry name" value="RHODANESE_3"/>
    <property type="match status" value="1"/>
</dbReference>
<dbReference type="GO" id="GO:0001664">
    <property type="term" value="F:G protein-coupled receptor binding"/>
    <property type="evidence" value="ECO:0007669"/>
    <property type="project" value="TreeGrafter"/>
</dbReference>
<keyword evidence="1 7" id="KW-0479">Metal-binding</keyword>
<reference evidence="9" key="1">
    <citation type="submission" date="2021-01" db="EMBL/GenBank/DDBJ databases">
        <title>Metabolic potential, ecology and presence of endohyphal bacteria is reflected in genomic diversity of Mucoromycotina.</title>
        <authorList>
            <person name="Muszewska A."/>
            <person name="Okrasinska A."/>
            <person name="Steczkiewicz K."/>
            <person name="Drgas O."/>
            <person name="Orlowska M."/>
            <person name="Perlinska-Lenart U."/>
            <person name="Aleksandrzak-Piekarczyk T."/>
            <person name="Szatraj K."/>
            <person name="Zielenkiewicz U."/>
            <person name="Pilsyk S."/>
            <person name="Malc E."/>
            <person name="Mieczkowski P."/>
            <person name="Kruszewska J.S."/>
            <person name="Biernat P."/>
            <person name="Pawlowska J."/>
        </authorList>
    </citation>
    <scope>NUCLEOTIDE SEQUENCE</scope>
    <source>
        <strain evidence="9">WA0000018081</strain>
    </source>
</reference>
<dbReference type="GO" id="GO:0010255">
    <property type="term" value="P:glucose mediated signaling pathway"/>
    <property type="evidence" value="ECO:0007669"/>
    <property type="project" value="UniProtKB-ARBA"/>
</dbReference>
<dbReference type="PRINTS" id="PR00318">
    <property type="entry name" value="GPROTEINA"/>
</dbReference>
<evidence type="ECO:0000313" key="9">
    <source>
        <dbReference type="EMBL" id="KAG2237552.1"/>
    </source>
</evidence>
<evidence type="ECO:0000256" key="7">
    <source>
        <dbReference type="PIRSR" id="PIRSR601019-2"/>
    </source>
</evidence>
<evidence type="ECO:0000256" key="6">
    <source>
        <dbReference type="PIRSR" id="PIRSR601019-1"/>
    </source>
</evidence>
<dbReference type="InterPro" id="IPR036873">
    <property type="entry name" value="Rhodanese-like_dom_sf"/>
</dbReference>
<dbReference type="PANTHER" id="PTHR10218:SF369">
    <property type="entry name" value="GUANINE NUCLEOTIDE-BINDING PROTEIN ALPHA-2 SUBUNIT"/>
    <property type="match status" value="1"/>
</dbReference>
<dbReference type="InterPro" id="IPR001763">
    <property type="entry name" value="Rhodanese-like_dom"/>
</dbReference>
<dbReference type="EMBL" id="JAEPRE010000005">
    <property type="protein sequence ID" value="KAG2237552.1"/>
    <property type="molecule type" value="Genomic_DNA"/>
</dbReference>
<keyword evidence="3 7" id="KW-0460">Magnesium</keyword>
<dbReference type="Gene3D" id="3.40.250.10">
    <property type="entry name" value="Rhodanese-like domain"/>
    <property type="match status" value="1"/>
</dbReference>
<protein>
    <recommendedName>
        <fullName evidence="8">Rhodanese domain-containing protein</fullName>
    </recommendedName>
</protein>
<accession>A0A8H7T0D9</accession>
<feature type="binding site" evidence="6">
    <location>
        <begin position="276"/>
        <end position="282"/>
    </location>
    <ligand>
        <name>GTP</name>
        <dbReference type="ChEBI" id="CHEBI:37565"/>
    </ligand>
</feature>
<dbReference type="GO" id="GO:0007189">
    <property type="term" value="P:adenylate cyclase-activating G protein-coupled receptor signaling pathway"/>
    <property type="evidence" value="ECO:0007669"/>
    <property type="project" value="TreeGrafter"/>
</dbReference>
<dbReference type="GO" id="GO:0005834">
    <property type="term" value="C:heterotrimeric G-protein complex"/>
    <property type="evidence" value="ECO:0007669"/>
    <property type="project" value="TreeGrafter"/>
</dbReference>
<dbReference type="CDD" id="cd00066">
    <property type="entry name" value="G-alpha"/>
    <property type="match status" value="1"/>
</dbReference>
<evidence type="ECO:0000256" key="1">
    <source>
        <dbReference type="ARBA" id="ARBA00022723"/>
    </source>
</evidence>
<feature type="domain" description="Rhodanese" evidence="8">
    <location>
        <begin position="71"/>
        <end position="172"/>
    </location>
</feature>
<name>A0A8H7T0D9_9FUNG</name>
<dbReference type="Gene3D" id="3.40.50.300">
    <property type="entry name" value="P-loop containing nucleotide triphosphate hydrolases"/>
    <property type="match status" value="1"/>
</dbReference>
<evidence type="ECO:0000313" key="10">
    <source>
        <dbReference type="Proteomes" id="UP000613177"/>
    </source>
</evidence>
<dbReference type="SUPFAM" id="SSF47895">
    <property type="entry name" value="Transducin (alpha subunit), insertion domain"/>
    <property type="match status" value="1"/>
</dbReference>
<feature type="binding site" evidence="7">
    <location>
        <position position="282"/>
    </location>
    <ligand>
        <name>Mg(2+)</name>
        <dbReference type="ChEBI" id="CHEBI:18420"/>
    </ligand>
</feature>
<keyword evidence="10" id="KW-1185">Reference proteome</keyword>
<sequence>MSSRRVLQQVVFQSLRVSAKRTAVPVLRASIILNNKFVPVQETRRFYNSQPSSDIFKVVDFNDIQQIIKKEGKGYDLIDVREEKEVVQGAIPTAKNIPMSQFGNAWTLTDKEFQNQFGFEKPKKESQVILYCLGGVRSSRAAEHLYSLGYTNLQNYIGSWADYAEKIFKQMKILHQNGYTKEELLNWRITVYKNLIQSAQAIVNALSQFEYQLANEKIEYEAQRIKEYRLQENIDPLVIDAVISVWHDPAVASLFFFEDIKRIGQPDYVPNAQDVLRARSKTTGIVEAKFMIKETSIHMFDVGGQRSERKKWIHCFEAVQSIIFCVSLSEYDQVLLEESRQNRMLESLVLFESVINSRWFLRTTIILFLNKIDIFRQKVKKIPLEKFFPDYGGGTDLNKSVKYILWRFNQTNRAKLRIYPHITQATDTSNIKHVFDVIKKTIIENYLKDSGIL</sequence>
<dbReference type="GO" id="GO:0005737">
    <property type="term" value="C:cytoplasm"/>
    <property type="evidence" value="ECO:0007669"/>
    <property type="project" value="TreeGrafter"/>
</dbReference>
<dbReference type="SUPFAM" id="SSF52821">
    <property type="entry name" value="Rhodanese/Cell cycle control phosphatase"/>
    <property type="match status" value="1"/>
</dbReference>
<evidence type="ECO:0000256" key="4">
    <source>
        <dbReference type="ARBA" id="ARBA00023134"/>
    </source>
</evidence>
<dbReference type="Pfam" id="PF00503">
    <property type="entry name" value="G-alpha"/>
    <property type="match status" value="1"/>
</dbReference>
<comment type="caution">
    <text evidence="9">The sequence shown here is derived from an EMBL/GenBank/DDBJ whole genome shotgun (WGS) entry which is preliminary data.</text>
</comment>
<dbReference type="InterPro" id="IPR027417">
    <property type="entry name" value="P-loop_NTPase"/>
</dbReference>
<keyword evidence="5" id="KW-0807">Transducer</keyword>
<feature type="binding site" evidence="6">
    <location>
        <begin position="301"/>
        <end position="305"/>
    </location>
    <ligand>
        <name>GTP</name>
        <dbReference type="ChEBI" id="CHEBI:37565"/>
    </ligand>
</feature>
<keyword evidence="2 6" id="KW-0547">Nucleotide-binding</keyword>
<dbReference type="SUPFAM" id="SSF52540">
    <property type="entry name" value="P-loop containing nucleoside triphosphate hydrolases"/>
    <property type="match status" value="1"/>
</dbReference>
<feature type="binding site" evidence="6">
    <location>
        <position position="425"/>
    </location>
    <ligand>
        <name>GTP</name>
        <dbReference type="ChEBI" id="CHEBI:37565"/>
    </ligand>
</feature>
<proteinExistence type="predicted"/>
<organism evidence="9 10">
    <name type="scientific">Thamnidium elegans</name>
    <dbReference type="NCBI Taxonomy" id="101142"/>
    <lineage>
        <taxon>Eukaryota</taxon>
        <taxon>Fungi</taxon>
        <taxon>Fungi incertae sedis</taxon>
        <taxon>Mucoromycota</taxon>
        <taxon>Mucoromycotina</taxon>
        <taxon>Mucoromycetes</taxon>
        <taxon>Mucorales</taxon>
        <taxon>Mucorineae</taxon>
        <taxon>Mucoraceae</taxon>
        <taxon>Thamnidium</taxon>
    </lineage>
</organism>
<evidence type="ECO:0000256" key="2">
    <source>
        <dbReference type="ARBA" id="ARBA00022741"/>
    </source>
</evidence>
<feature type="binding site" evidence="6">
    <location>
        <begin position="370"/>
        <end position="373"/>
    </location>
    <ligand>
        <name>GTP</name>
        <dbReference type="ChEBI" id="CHEBI:37565"/>
    </ligand>
</feature>
<dbReference type="GO" id="GO:0003924">
    <property type="term" value="F:GTPase activity"/>
    <property type="evidence" value="ECO:0007669"/>
    <property type="project" value="InterPro"/>
</dbReference>
<dbReference type="AlphaFoldDB" id="A0A8H7T0D9"/>
<gene>
    <name evidence="9" type="ORF">INT48_005588</name>
</gene>
<dbReference type="FunFam" id="3.40.50.300:FF:000181">
    <property type="entry name" value="Guanine nucleotide-binding protein subunit alpha"/>
    <property type="match status" value="1"/>
</dbReference>